<dbReference type="PANTHER" id="PTHR22953:SF153">
    <property type="entry name" value="PURPLE ACID PHOSPHATASE"/>
    <property type="match status" value="1"/>
</dbReference>
<evidence type="ECO:0000313" key="5">
    <source>
        <dbReference type="Proteomes" id="UP000007435"/>
    </source>
</evidence>
<keyword evidence="1" id="KW-0732">Signal</keyword>
<dbReference type="Proteomes" id="UP000007435">
    <property type="component" value="Chromosome"/>
</dbReference>
<sequence length="396" mass="44940">MRILYLLLIVHTAIGQSILPSAYPDRIILNLGADASRSVGVNWRTDIHQKDGWVQFAKASTGTQFLSQLDSLKSTTTLLNFEEGQALYHSAIIRGLEPGNSYVYRVGNGPYKSEWFQFALPAKELTFIYFGDAQNDVKNHWSRVIRKSITHNPDFILHGGDLINRHNRDPEWAEWFAAGSFIHASIPSAMTPGNHEFGKGVNNLSAHWKAQFSLPENGPDTLTETSYSIHFEDMVLGVLDATMIYDSKELEKASMQWLDGVFSRSKQKWKVVLIHFPLYSTKANRDNTDLRNALLPVLEKHNVDLILQGHDHSYGRGIMNKNNHDMAFVVSNSGPKMYAAGEDKTWMQKKGDFIQNYQVIKIKNDLLEYQAFTADGALFDQFVLQKKGEKSTWLKN</sequence>
<reference key="1">
    <citation type="submission" date="2010-11" db="EMBL/GenBank/DDBJ databases">
        <title>The complete genome of Leadbetterella byssophila DSM 17132.</title>
        <authorList>
            <consortium name="US DOE Joint Genome Institute (JGI-PGF)"/>
            <person name="Lucas S."/>
            <person name="Copeland A."/>
            <person name="Lapidus A."/>
            <person name="Glavina del Rio T."/>
            <person name="Dalin E."/>
            <person name="Tice H."/>
            <person name="Bruce D."/>
            <person name="Goodwin L."/>
            <person name="Pitluck S."/>
            <person name="Kyrpides N."/>
            <person name="Mavromatis K."/>
            <person name="Ivanova N."/>
            <person name="Teshima H."/>
            <person name="Brettin T."/>
            <person name="Detter J.C."/>
            <person name="Han C."/>
            <person name="Tapia R."/>
            <person name="Land M."/>
            <person name="Hauser L."/>
            <person name="Markowitz V."/>
            <person name="Cheng J.-F."/>
            <person name="Hugenholtz P."/>
            <person name="Woyke T."/>
            <person name="Wu D."/>
            <person name="Tindall B."/>
            <person name="Pomrenke H.G."/>
            <person name="Brambilla E."/>
            <person name="Klenk H.-P."/>
            <person name="Eisen J.A."/>
        </authorList>
    </citation>
    <scope>NUCLEOTIDE SEQUENCE [LARGE SCALE GENOMIC DNA]</scope>
    <source>
        <strain>DSM 17132</strain>
    </source>
</reference>
<dbReference type="eggNOG" id="COG1409">
    <property type="taxonomic scope" value="Bacteria"/>
</dbReference>
<dbReference type="InterPro" id="IPR039331">
    <property type="entry name" value="PAPs-like"/>
</dbReference>
<dbReference type="eggNOG" id="COG3777">
    <property type="taxonomic scope" value="Bacteria"/>
</dbReference>
<dbReference type="InterPro" id="IPR004843">
    <property type="entry name" value="Calcineurin-like_PHP"/>
</dbReference>
<dbReference type="Gene3D" id="3.60.21.10">
    <property type="match status" value="1"/>
</dbReference>
<dbReference type="InterPro" id="IPR029052">
    <property type="entry name" value="Metallo-depent_PP-like"/>
</dbReference>
<dbReference type="GO" id="GO:0046872">
    <property type="term" value="F:metal ion binding"/>
    <property type="evidence" value="ECO:0007669"/>
    <property type="project" value="InterPro"/>
</dbReference>
<feature type="domain" description="Calcineurin-like phosphoesterase" evidence="2">
    <location>
        <begin position="138"/>
        <end position="314"/>
    </location>
</feature>
<gene>
    <name evidence="4" type="ordered locus">Lbys_3375</name>
</gene>
<dbReference type="Pfam" id="PF00149">
    <property type="entry name" value="Metallophos"/>
    <property type="match status" value="1"/>
</dbReference>
<dbReference type="HOGENOM" id="CLU_035600_0_0_10"/>
<dbReference type="GO" id="GO:0003993">
    <property type="term" value="F:acid phosphatase activity"/>
    <property type="evidence" value="ECO:0007669"/>
    <property type="project" value="InterPro"/>
</dbReference>
<dbReference type="Gene3D" id="2.60.40.380">
    <property type="entry name" value="Purple acid phosphatase-like, N-terminal"/>
    <property type="match status" value="1"/>
</dbReference>
<proteinExistence type="predicted"/>
<evidence type="ECO:0000259" key="3">
    <source>
        <dbReference type="Pfam" id="PF16656"/>
    </source>
</evidence>
<dbReference type="PANTHER" id="PTHR22953">
    <property type="entry name" value="ACID PHOSPHATASE RELATED"/>
    <property type="match status" value="1"/>
</dbReference>
<evidence type="ECO:0000259" key="2">
    <source>
        <dbReference type="Pfam" id="PF00149"/>
    </source>
</evidence>
<dbReference type="SUPFAM" id="SSF56300">
    <property type="entry name" value="Metallo-dependent phosphatases"/>
    <property type="match status" value="1"/>
</dbReference>
<dbReference type="STRING" id="649349.Lbys_3375"/>
<dbReference type="EMBL" id="CP002305">
    <property type="protein sequence ID" value="ADQ19026.1"/>
    <property type="molecule type" value="Genomic_DNA"/>
</dbReference>
<dbReference type="KEGG" id="lby:Lbys_3375"/>
<dbReference type="OrthoDB" id="9809781at2"/>
<protein>
    <submittedName>
        <fullName evidence="4">Metallophosphoesterase</fullName>
    </submittedName>
</protein>
<dbReference type="InterPro" id="IPR015914">
    <property type="entry name" value="PAPs_N"/>
</dbReference>
<accession>E4RXB1</accession>
<dbReference type="SUPFAM" id="SSF49363">
    <property type="entry name" value="Purple acid phosphatase, N-terminal domain"/>
    <property type="match status" value="1"/>
</dbReference>
<name>E4RXB1_LEAB4</name>
<keyword evidence="5" id="KW-1185">Reference proteome</keyword>
<dbReference type="InterPro" id="IPR008963">
    <property type="entry name" value="Purple_acid_Pase-like_N"/>
</dbReference>
<feature type="domain" description="Purple acid phosphatase N-terminal" evidence="3">
    <location>
        <begin position="24"/>
        <end position="118"/>
    </location>
</feature>
<organism evidence="4 5">
    <name type="scientific">Leadbetterella byssophila (strain DSM 17132 / JCM 16389 / KACC 11308 / NBRC 106382 / 4M15)</name>
    <dbReference type="NCBI Taxonomy" id="649349"/>
    <lineage>
        <taxon>Bacteria</taxon>
        <taxon>Pseudomonadati</taxon>
        <taxon>Bacteroidota</taxon>
        <taxon>Cytophagia</taxon>
        <taxon>Cytophagales</taxon>
        <taxon>Leadbetterellaceae</taxon>
        <taxon>Leadbetterella</taxon>
    </lineage>
</organism>
<dbReference type="Pfam" id="PF16656">
    <property type="entry name" value="Pur_ac_phosph_N"/>
    <property type="match status" value="1"/>
</dbReference>
<reference evidence="4 5" key="2">
    <citation type="journal article" date="2011" name="Stand. Genomic Sci.">
        <title>Complete genome sequence of Leadbetterella byssophila type strain (4M15).</title>
        <authorList>
            <person name="Abt B."/>
            <person name="Teshima H."/>
            <person name="Lucas S."/>
            <person name="Lapidus A."/>
            <person name="Del Rio T.G."/>
            <person name="Nolan M."/>
            <person name="Tice H."/>
            <person name="Cheng J.F."/>
            <person name="Pitluck S."/>
            <person name="Liolios K."/>
            <person name="Pagani I."/>
            <person name="Ivanova N."/>
            <person name="Mavromatis K."/>
            <person name="Pati A."/>
            <person name="Tapia R."/>
            <person name="Han C."/>
            <person name="Goodwin L."/>
            <person name="Chen A."/>
            <person name="Palaniappan K."/>
            <person name="Land M."/>
            <person name="Hauser L."/>
            <person name="Chang Y.J."/>
            <person name="Jeffries C.D."/>
            <person name="Rohde M."/>
            <person name="Goker M."/>
            <person name="Tindall B.J."/>
            <person name="Detter J.C."/>
            <person name="Woyke T."/>
            <person name="Bristow J."/>
            <person name="Eisen J.A."/>
            <person name="Markowitz V."/>
            <person name="Hugenholtz P."/>
            <person name="Klenk H.P."/>
            <person name="Kyrpides N.C."/>
        </authorList>
    </citation>
    <scope>NUCLEOTIDE SEQUENCE [LARGE SCALE GENOMIC DNA]</scope>
    <source>
        <strain evidence="5">DSM 17132 / JCM 16389 / KACC 11308 / NBRC 106382 / 4M15</strain>
    </source>
</reference>
<evidence type="ECO:0000313" key="4">
    <source>
        <dbReference type="EMBL" id="ADQ19026.1"/>
    </source>
</evidence>
<dbReference type="AlphaFoldDB" id="E4RXB1"/>
<evidence type="ECO:0000256" key="1">
    <source>
        <dbReference type="ARBA" id="ARBA00022729"/>
    </source>
</evidence>
<dbReference type="RefSeq" id="WP_013410051.1">
    <property type="nucleotide sequence ID" value="NC_014655.1"/>
</dbReference>